<proteinExistence type="predicted"/>
<evidence type="ECO:0000313" key="3">
    <source>
        <dbReference type="Proteomes" id="UP000050497"/>
    </source>
</evidence>
<sequence length="423" mass="48921">MGPVIREQPSADLSVAPFNRLDVRAPVANTASMLLDFFTTLRAAKVPVTLREYLSLLEALDHDLAEKRVEDFYYLARAIMVKDERNLDKFDRAFATCFEGFELMSEALEAQGIPEEWLRKLAEKHLSEEERREIEAMGWDKLFETLKQRLEEQKKRHQGGSKWIGTAGTSPYGAYGYNPEGIRIGQDGNRNFRAVKVWDKREFRDLDDTRELGTRNMRVALRRLRRFARTGAAEELDLEGTIRGTAEKGYLDVKMRPERRNAVKVLLFLDVGGSMDWHIERAEELFSAARAEFKHFEHFYFHNCPYEGVWKDNRRRRTAITPTLDVIRTYGEDYRLVFVGDAAMSPYEIVMAGGSVEHWNEEAGQVWMERLLGHFHKAAWLNPVPEAHWGYTHSIGIIRQLMEGRMFPLTVAGLDRAMKALSR</sequence>
<dbReference type="EMBL" id="LJSX01000024">
    <property type="protein sequence ID" value="KPQ09632.1"/>
    <property type="molecule type" value="Genomic_DNA"/>
</dbReference>
<dbReference type="PANTHER" id="PTHR39338:SF7">
    <property type="entry name" value="BLL6692 PROTEIN"/>
    <property type="match status" value="1"/>
</dbReference>
<dbReference type="PATRIC" id="fig|1653334.4.peg.592"/>
<gene>
    <name evidence="2" type="ORF">GA0071312_0270</name>
    <name evidence="1" type="ORF">HLUCCO17_13945</name>
</gene>
<dbReference type="Proteomes" id="UP000050497">
    <property type="component" value="Unassembled WGS sequence"/>
</dbReference>
<protein>
    <recommendedName>
        <fullName evidence="5">VWA domain-containing protein</fullName>
    </recommendedName>
</protein>
<dbReference type="Pfam" id="PF05762">
    <property type="entry name" value="VWA_CoxE"/>
    <property type="match status" value="1"/>
</dbReference>
<evidence type="ECO:0000313" key="4">
    <source>
        <dbReference type="Proteomes" id="UP000182800"/>
    </source>
</evidence>
<keyword evidence="4" id="KW-1185">Reference proteome</keyword>
<organism evidence="1 3">
    <name type="scientific">Saliniramus fredricksonii</name>
    <dbReference type="NCBI Taxonomy" id="1653334"/>
    <lineage>
        <taxon>Bacteria</taxon>
        <taxon>Pseudomonadati</taxon>
        <taxon>Pseudomonadota</taxon>
        <taxon>Alphaproteobacteria</taxon>
        <taxon>Hyphomicrobiales</taxon>
        <taxon>Salinarimonadaceae</taxon>
        <taxon>Saliniramus</taxon>
    </lineage>
</organism>
<evidence type="ECO:0000313" key="2">
    <source>
        <dbReference type="EMBL" id="SCC78411.1"/>
    </source>
</evidence>
<evidence type="ECO:0008006" key="5">
    <source>
        <dbReference type="Google" id="ProtNLM"/>
    </source>
</evidence>
<dbReference type="PANTHER" id="PTHR39338">
    <property type="entry name" value="BLL5662 PROTEIN-RELATED"/>
    <property type="match status" value="1"/>
</dbReference>
<dbReference type="STRING" id="1653334.GA0071312_0270"/>
<accession>A0A0P7XQ27</accession>
<comment type="caution">
    <text evidence="1">The sequence shown here is derived from an EMBL/GenBank/DDBJ whole genome shotgun (WGS) entry which is preliminary data.</text>
</comment>
<evidence type="ECO:0000313" key="1">
    <source>
        <dbReference type="EMBL" id="KPQ09632.1"/>
    </source>
</evidence>
<reference evidence="2 4" key="2">
    <citation type="submission" date="2016-08" db="EMBL/GenBank/DDBJ databases">
        <authorList>
            <person name="Varghese N."/>
            <person name="Submissions Spin"/>
        </authorList>
    </citation>
    <scope>NUCLEOTIDE SEQUENCE [LARGE SCALE GENOMIC DNA]</scope>
    <source>
        <strain evidence="2 4">HL-109</strain>
    </source>
</reference>
<name>A0A0P7XQ27_9HYPH</name>
<dbReference type="EMBL" id="FMBM01000001">
    <property type="protein sequence ID" value="SCC78411.1"/>
    <property type="molecule type" value="Genomic_DNA"/>
</dbReference>
<dbReference type="Proteomes" id="UP000182800">
    <property type="component" value="Unassembled WGS sequence"/>
</dbReference>
<reference evidence="1 3" key="1">
    <citation type="submission" date="2015-09" db="EMBL/GenBank/DDBJ databases">
        <title>Identification and resolution of microdiversity through metagenomic sequencing of parallel consortia.</title>
        <authorList>
            <person name="Nelson W.C."/>
            <person name="Romine M.F."/>
            <person name="Lindemann S.R."/>
        </authorList>
    </citation>
    <scope>NUCLEOTIDE SEQUENCE [LARGE SCALE GENOMIC DNA]</scope>
    <source>
        <strain evidence="1">HL-109</strain>
    </source>
</reference>
<dbReference type="InterPro" id="IPR008912">
    <property type="entry name" value="Uncharacterised_CoxE"/>
</dbReference>
<dbReference type="AlphaFoldDB" id="A0A0P7XQ27"/>